<dbReference type="SUPFAM" id="SSF49870">
    <property type="entry name" value="Osmotin, thaumatin-like protein"/>
    <property type="match status" value="1"/>
</dbReference>
<dbReference type="PROSITE" id="PS51367">
    <property type="entry name" value="THAUMATIN_2"/>
    <property type="match status" value="1"/>
</dbReference>
<protein>
    <submittedName>
        <fullName evidence="2">Uncharacterized protein</fullName>
    </submittedName>
</protein>
<reference evidence="2 3" key="1">
    <citation type="journal article" date="2020" name="bioRxiv">
        <title>Sequence and annotation of 42 cannabis genomes reveals extensive copy number variation in cannabinoid synthesis and pathogen resistance genes.</title>
        <authorList>
            <person name="Mckernan K.J."/>
            <person name="Helbert Y."/>
            <person name="Kane L.T."/>
            <person name="Ebling H."/>
            <person name="Zhang L."/>
            <person name="Liu B."/>
            <person name="Eaton Z."/>
            <person name="Mclaughlin S."/>
            <person name="Kingan S."/>
            <person name="Baybayan P."/>
            <person name="Concepcion G."/>
            <person name="Jordan M."/>
            <person name="Riva A."/>
            <person name="Barbazuk W."/>
            <person name="Harkins T."/>
        </authorList>
    </citation>
    <scope>NUCLEOTIDE SEQUENCE [LARGE SCALE GENOMIC DNA]</scope>
    <source>
        <strain evidence="3">cv. Jamaican Lion 4</strain>
        <tissue evidence="2">Leaf</tissue>
    </source>
</reference>
<evidence type="ECO:0000256" key="1">
    <source>
        <dbReference type="ARBA" id="ARBA00010607"/>
    </source>
</evidence>
<sequence length="109" mass="11903">MSYFVSLTKGYNLPMTVAPVGGRGGGRCKASGCVVELIKECPEELRVMYGDVGVGCNFSYPPQSRFRDTGKEVQVGNDSGAGIVWLRSEGTYNKASAPKSVQYFRPNYY</sequence>
<dbReference type="InterPro" id="IPR001938">
    <property type="entry name" value="Thaumatin"/>
</dbReference>
<dbReference type="Gene3D" id="2.60.110.10">
    <property type="entry name" value="Thaumatin"/>
    <property type="match status" value="1"/>
</dbReference>
<proteinExistence type="inferred from homology"/>
<comment type="caution">
    <text evidence="2">The sequence shown here is derived from an EMBL/GenBank/DDBJ whole genome shotgun (WGS) entry which is preliminary data.</text>
</comment>
<accession>A0A7J6I4J9</accession>
<comment type="similarity">
    <text evidence="1">Belongs to the thaumatin family.</text>
</comment>
<dbReference type="AlphaFoldDB" id="A0A7J6I4J9"/>
<name>A0A7J6I4J9_CANSA</name>
<dbReference type="Pfam" id="PF00314">
    <property type="entry name" value="Thaumatin"/>
    <property type="match status" value="1"/>
</dbReference>
<gene>
    <name evidence="2" type="ORF">G4B88_017461</name>
</gene>
<dbReference type="InterPro" id="IPR037176">
    <property type="entry name" value="Osmotin/thaumatin-like_sf"/>
</dbReference>
<organism evidence="2 3">
    <name type="scientific">Cannabis sativa</name>
    <name type="common">Hemp</name>
    <name type="synonym">Marijuana</name>
    <dbReference type="NCBI Taxonomy" id="3483"/>
    <lineage>
        <taxon>Eukaryota</taxon>
        <taxon>Viridiplantae</taxon>
        <taxon>Streptophyta</taxon>
        <taxon>Embryophyta</taxon>
        <taxon>Tracheophyta</taxon>
        <taxon>Spermatophyta</taxon>
        <taxon>Magnoliopsida</taxon>
        <taxon>eudicotyledons</taxon>
        <taxon>Gunneridae</taxon>
        <taxon>Pentapetalae</taxon>
        <taxon>rosids</taxon>
        <taxon>fabids</taxon>
        <taxon>Rosales</taxon>
        <taxon>Cannabaceae</taxon>
        <taxon>Cannabis</taxon>
    </lineage>
</organism>
<keyword evidence="3" id="KW-1185">Reference proteome</keyword>
<dbReference type="Proteomes" id="UP000583929">
    <property type="component" value="Unassembled WGS sequence"/>
</dbReference>
<evidence type="ECO:0000313" key="2">
    <source>
        <dbReference type="EMBL" id="KAF4401949.1"/>
    </source>
</evidence>
<evidence type="ECO:0000313" key="3">
    <source>
        <dbReference type="Proteomes" id="UP000583929"/>
    </source>
</evidence>
<dbReference type="EMBL" id="JAATIQ010000009">
    <property type="protein sequence ID" value="KAF4401949.1"/>
    <property type="molecule type" value="Genomic_DNA"/>
</dbReference>